<dbReference type="PRINTS" id="PR01693">
    <property type="entry name" value="CYANASE"/>
</dbReference>
<name>A0A168Q157_ABSGL</name>
<keyword evidence="4" id="KW-0479">Metal-binding</keyword>
<dbReference type="InterPro" id="IPR036663">
    <property type="entry name" value="Fumarylacetoacetase_C_sf"/>
</dbReference>
<feature type="active site" evidence="7">
    <location>
        <position position="357"/>
    </location>
</feature>
<comment type="function">
    <text evidence="6">Transcriptional coactivator that stimulates GCN4-dependent transcriptional activity by bridging the DNA-binding region of GCN4 and TBP (SPT15), thereby recruiting TBP to GCN4-bound promoters. Involved in induction of the ribosome quality control (RQC) pathway; a pathway that degrades nascent peptide chains during problematic translation. Required to prevent stalled ribosomes from frameshifting.</text>
</comment>
<dbReference type="InterPro" id="IPR003712">
    <property type="entry name" value="Cyanate_lyase_C"/>
</dbReference>
<evidence type="ECO:0000256" key="4">
    <source>
        <dbReference type="ARBA" id="ARBA00022723"/>
    </source>
</evidence>
<dbReference type="InterPro" id="IPR001387">
    <property type="entry name" value="Cro/C1-type_HTH"/>
</dbReference>
<keyword evidence="5 7" id="KW-0456">Lyase</keyword>
<dbReference type="InterPro" id="IPR036581">
    <property type="entry name" value="Cyanate_lyase_C_sf"/>
</dbReference>
<feature type="active site" evidence="7">
    <location>
        <position position="383"/>
    </location>
</feature>
<organism evidence="9">
    <name type="scientific">Absidia glauca</name>
    <name type="common">Pin mould</name>
    <dbReference type="NCBI Taxonomy" id="4829"/>
    <lineage>
        <taxon>Eukaryota</taxon>
        <taxon>Fungi</taxon>
        <taxon>Fungi incertae sedis</taxon>
        <taxon>Mucoromycota</taxon>
        <taxon>Mucoromycotina</taxon>
        <taxon>Mucoromycetes</taxon>
        <taxon>Mucorales</taxon>
        <taxon>Cunninghamellaceae</taxon>
        <taxon>Absidia</taxon>
    </lineage>
</organism>
<dbReference type="STRING" id="4829.A0A168Q157"/>
<dbReference type="Gene3D" id="3.30.1160.10">
    <property type="entry name" value="Cyanate lyase, C-terminal domain"/>
    <property type="match status" value="1"/>
</dbReference>
<dbReference type="NCBIfam" id="NF002773">
    <property type="entry name" value="PRK02866.1"/>
    <property type="match status" value="1"/>
</dbReference>
<dbReference type="PANTHER" id="PTHR11820:SF7">
    <property type="entry name" value="ACYLPYRUVASE FAHD1, MITOCHONDRIAL"/>
    <property type="match status" value="1"/>
</dbReference>
<dbReference type="AlphaFoldDB" id="A0A168Q157"/>
<feature type="domain" description="HTH cro/C1-type" evidence="8">
    <location>
        <begin position="282"/>
        <end position="330"/>
    </location>
</feature>
<comment type="similarity">
    <text evidence="7">Belongs to the cyanase family.</text>
</comment>
<dbReference type="GO" id="GO:0046872">
    <property type="term" value="F:metal ion binding"/>
    <property type="evidence" value="ECO:0007669"/>
    <property type="project" value="UniProtKB-KW"/>
</dbReference>
<comment type="similarity">
    <text evidence="2">Belongs to the MBF1 family.</text>
</comment>
<evidence type="ECO:0000256" key="2">
    <source>
        <dbReference type="ARBA" id="ARBA00009802"/>
    </source>
</evidence>
<dbReference type="FunFam" id="3.90.850.10:FF:000003">
    <property type="entry name" value="Fumarylacetoacetate hydrolase domain-containing 1"/>
    <property type="match status" value="1"/>
</dbReference>
<dbReference type="Gene3D" id="3.90.850.10">
    <property type="entry name" value="Fumarylacetoacetase-like, C-terminal domain"/>
    <property type="match status" value="1"/>
</dbReference>
<evidence type="ECO:0000256" key="1">
    <source>
        <dbReference type="ARBA" id="ARBA00003561"/>
    </source>
</evidence>
<evidence type="ECO:0000256" key="6">
    <source>
        <dbReference type="ARBA" id="ARBA00035107"/>
    </source>
</evidence>
<dbReference type="InterPro" id="IPR011234">
    <property type="entry name" value="Fumarylacetoacetase-like_C"/>
</dbReference>
<dbReference type="FunCoup" id="A0A168Q157">
    <property type="interactions" value="408"/>
</dbReference>
<dbReference type="PANTHER" id="PTHR11820">
    <property type="entry name" value="ACYLPYRUVASE"/>
    <property type="match status" value="1"/>
</dbReference>
<protein>
    <recommendedName>
        <fullName evidence="7">Cyanate hydratase</fullName>
        <shortName evidence="7">Cyanase</shortName>
        <ecNumber evidence="7">4.2.1.104</ecNumber>
    </recommendedName>
    <alternativeName>
        <fullName evidence="7">Cyanate hydrolase</fullName>
    </alternativeName>
    <alternativeName>
        <fullName evidence="7">Cyanate lyase</fullName>
    </alternativeName>
</protein>
<dbReference type="OrthoDB" id="74910at2759"/>
<dbReference type="GO" id="GO:0008824">
    <property type="term" value="F:cyanate hydratase activity"/>
    <property type="evidence" value="ECO:0007669"/>
    <property type="project" value="UniProtKB-UniRule"/>
</dbReference>
<dbReference type="SMART" id="SM01116">
    <property type="entry name" value="Cyanate_lyase"/>
    <property type="match status" value="1"/>
</dbReference>
<dbReference type="SUPFAM" id="SSF56529">
    <property type="entry name" value="FAH"/>
    <property type="match status" value="1"/>
</dbReference>
<evidence type="ECO:0000313" key="10">
    <source>
        <dbReference type="Proteomes" id="UP000078561"/>
    </source>
</evidence>
<dbReference type="SUPFAM" id="SSF47413">
    <property type="entry name" value="lambda repressor-like DNA-binding domains"/>
    <property type="match status" value="1"/>
</dbReference>
<dbReference type="HAMAP" id="MF_00535">
    <property type="entry name" value="Cyanate_hydrat"/>
    <property type="match status" value="1"/>
</dbReference>
<evidence type="ECO:0000256" key="5">
    <source>
        <dbReference type="ARBA" id="ARBA00023239"/>
    </source>
</evidence>
<dbReference type="GO" id="GO:0005739">
    <property type="term" value="C:mitochondrion"/>
    <property type="evidence" value="ECO:0007669"/>
    <property type="project" value="TreeGrafter"/>
</dbReference>
<dbReference type="InParanoid" id="A0A168Q157"/>
<comment type="catalytic activity">
    <reaction evidence="7">
        <text>cyanate + hydrogencarbonate + 3 H(+) = NH4(+) + 2 CO2</text>
        <dbReference type="Rhea" id="RHEA:11120"/>
        <dbReference type="ChEBI" id="CHEBI:15378"/>
        <dbReference type="ChEBI" id="CHEBI:16526"/>
        <dbReference type="ChEBI" id="CHEBI:17544"/>
        <dbReference type="ChEBI" id="CHEBI:28938"/>
        <dbReference type="ChEBI" id="CHEBI:29195"/>
        <dbReference type="EC" id="4.2.1.104"/>
    </reaction>
</comment>
<dbReference type="GO" id="GO:0018773">
    <property type="term" value="F:acetylpyruvate hydrolase activity"/>
    <property type="evidence" value="ECO:0007669"/>
    <property type="project" value="TreeGrafter"/>
</dbReference>
<accession>A0A168Q157</accession>
<proteinExistence type="inferred from homology"/>
<dbReference type="GO" id="GO:0003677">
    <property type="term" value="F:DNA binding"/>
    <property type="evidence" value="ECO:0007669"/>
    <property type="project" value="InterPro"/>
</dbReference>
<dbReference type="PROSITE" id="PS50943">
    <property type="entry name" value="HTH_CROC1"/>
    <property type="match status" value="1"/>
</dbReference>
<dbReference type="EMBL" id="LT554077">
    <property type="protein sequence ID" value="SAM03327.1"/>
    <property type="molecule type" value="Genomic_DNA"/>
</dbReference>
<dbReference type="Proteomes" id="UP000078561">
    <property type="component" value="Unassembled WGS sequence"/>
</dbReference>
<comment type="similarity">
    <text evidence="3">Belongs to the FAH family.</text>
</comment>
<evidence type="ECO:0000256" key="7">
    <source>
        <dbReference type="HAMAP-Rule" id="MF_03139"/>
    </source>
</evidence>
<dbReference type="CDD" id="cd00559">
    <property type="entry name" value="Cyanase_C"/>
    <property type="match status" value="1"/>
</dbReference>
<dbReference type="InterPro" id="IPR008076">
    <property type="entry name" value="Cyanase"/>
</dbReference>
<dbReference type="Gene3D" id="1.10.260.40">
    <property type="entry name" value="lambda repressor-like DNA-binding domains"/>
    <property type="match status" value="1"/>
</dbReference>
<dbReference type="InterPro" id="IPR010982">
    <property type="entry name" value="Lambda_DNA-bd_dom_sf"/>
</dbReference>
<dbReference type="Pfam" id="PF02560">
    <property type="entry name" value="Cyanate_lyase"/>
    <property type="match status" value="1"/>
</dbReference>
<dbReference type="GO" id="GO:0019752">
    <property type="term" value="P:carboxylic acid metabolic process"/>
    <property type="evidence" value="ECO:0007669"/>
    <property type="project" value="UniProtKB-ARBA"/>
</dbReference>
<sequence length="416" mass="46376">MASARQFFNTGRNIIAIGRNFSEHAKELGNAVPTSPFYFLKPTSSYLANGGVIEVPRGCEVHHEIELAVVVGKTGRDIKKADAMDYVAGYALAIDLTARNVQNEAKKKGLPWSTAKGFDTFTPISDFIPKEKIPDPSNVNLWLKVNEAFRQNGNTKDMIFNVPSLVEYVSSIMKLEVGDVMLTGTPKGVSQIVQGDVVTCGLRVGSEEKDILGMKFDVKDRQNRRGKLPRSLPLLFYFTYIITPHSHHLSLIMSPSLCVDGIQSPSVKLSALQTRLFQAKAERKKSFEDIGKKLGRDEVYVAAIFYGQAKPTLDEIETLSKYLNIPAAHLLAEFGPQFYPDRGNLMATPPADPLLYRLYEMVQVYGYPIKAIIHEKFGDGIMSAIDFTASVEKVEDPKGDRVKLIFDGKFLPYKKW</sequence>
<feature type="active site" evidence="7">
    <location>
        <position position="360"/>
    </location>
</feature>
<gene>
    <name evidence="9" type="primary">ABSGL_09145.1 scaffold 10682</name>
    <name evidence="7" type="synonym">cyn1</name>
</gene>
<dbReference type="SMART" id="SM00530">
    <property type="entry name" value="HTH_XRE"/>
    <property type="match status" value="1"/>
</dbReference>
<dbReference type="NCBIfam" id="TIGR00673">
    <property type="entry name" value="cynS"/>
    <property type="match status" value="1"/>
</dbReference>
<comment type="function">
    <text evidence="1 7">Catalyzes the reaction of cyanate with bicarbonate to produce ammonia and carbon dioxide.</text>
</comment>
<evidence type="ECO:0000259" key="8">
    <source>
        <dbReference type="PROSITE" id="PS50943"/>
    </source>
</evidence>
<reference evidence="9" key="1">
    <citation type="submission" date="2016-04" db="EMBL/GenBank/DDBJ databases">
        <authorList>
            <person name="Evans L.H."/>
            <person name="Alamgir A."/>
            <person name="Owens N."/>
            <person name="Weber N.D."/>
            <person name="Virtaneva K."/>
            <person name="Barbian K."/>
            <person name="Babar A."/>
            <person name="Rosenke K."/>
        </authorList>
    </citation>
    <scope>NUCLEOTIDE SEQUENCE [LARGE SCALE GENOMIC DNA]</scope>
    <source>
        <strain evidence="9">CBS 101.48</strain>
    </source>
</reference>
<dbReference type="SUPFAM" id="SSF55234">
    <property type="entry name" value="Cyanase C-terminal domain"/>
    <property type="match status" value="1"/>
</dbReference>
<evidence type="ECO:0000256" key="3">
    <source>
        <dbReference type="ARBA" id="ARBA00010211"/>
    </source>
</evidence>
<evidence type="ECO:0000313" key="9">
    <source>
        <dbReference type="EMBL" id="SAM03327.1"/>
    </source>
</evidence>
<dbReference type="Pfam" id="PF01557">
    <property type="entry name" value="FAA_hydrolase"/>
    <property type="match status" value="1"/>
</dbReference>
<dbReference type="EC" id="4.2.1.104" evidence="7"/>
<keyword evidence="10" id="KW-1185">Reference proteome</keyword>